<evidence type="ECO:0000256" key="2">
    <source>
        <dbReference type="HAMAP-Rule" id="MF_01212"/>
    </source>
</evidence>
<dbReference type="Proteomes" id="UP000032452">
    <property type="component" value="Unassembled WGS sequence"/>
</dbReference>
<dbReference type="Pfam" id="PF01966">
    <property type="entry name" value="HD"/>
    <property type="match status" value="1"/>
</dbReference>
<comment type="caution">
    <text evidence="4">The sequence shown here is derived from an EMBL/GenBank/DDBJ whole genome shotgun (WGS) entry which is preliminary data.</text>
</comment>
<evidence type="ECO:0000313" key="5">
    <source>
        <dbReference type="Proteomes" id="UP000032452"/>
    </source>
</evidence>
<sequence length="420" mass="48756">MYDQELCHFAQELEQQVKKFQEREHKEPDNERSVDRDEYRRDYARVLYCSSFRRLQGKMQLLGIDPTNFYRNRLTHSLEVAQIAGSIARDLGLKAPIVTETCSLAHDLGNPPFGHAGERVLNELSQDVGCYEGNAQTFRILRHLEKKSYAFSGLNLTLRTLLGVTKYFYRKNHNPKKFLYNEDYDFLQNQMDEKNTYIQKSIDVQIMDLADEIAYAAHDLEDAISFGLVSLAEIMHEFSISSEYQSASESFNQIAQKSREVAMRATRLDTSEEYSFLIRKELTSNIVYTLMCDIGITEHEGSIKLGYKSLSKLAEGLKKLVFKALLRKKDVQLYEKQGERIIKGLFEVYTDSNFNRSLLLLPPEFRALANEKPNDEKTRKRVVVDYIAGMMDSFAVQEYQRYFGSSSLDNIYERHIYKVV</sequence>
<dbReference type="PANTHER" id="PTHR11373">
    <property type="entry name" value="DEOXYNUCLEOSIDE TRIPHOSPHATE TRIPHOSPHOHYDROLASE"/>
    <property type="match status" value="1"/>
</dbReference>
<dbReference type="PROSITE" id="PS51831">
    <property type="entry name" value="HD"/>
    <property type="match status" value="1"/>
</dbReference>
<reference evidence="4 5" key="1">
    <citation type="submission" date="2015-02" db="EMBL/GenBank/DDBJ databases">
        <title>Draft genome of a novel marine cyanobacterium (Chroococcales) isolated from South Atlantic Ocean.</title>
        <authorList>
            <person name="Rigonato J."/>
            <person name="Alvarenga D.O."/>
            <person name="Branco L.H."/>
            <person name="Varani A.M."/>
            <person name="Brandini F.P."/>
            <person name="Fiore M.F."/>
        </authorList>
    </citation>
    <scope>NUCLEOTIDE SEQUENCE [LARGE SCALE GENOMIC DNA]</scope>
    <source>
        <strain evidence="4 5">CENA595</strain>
    </source>
</reference>
<gene>
    <name evidence="4" type="ORF">UH38_18880</name>
</gene>
<protein>
    <recommendedName>
        <fullName evidence="2">Deoxyguanosinetriphosphate triphosphohydrolase-like protein</fullName>
    </recommendedName>
</protein>
<dbReference type="CDD" id="cd00077">
    <property type="entry name" value="HDc"/>
    <property type="match status" value="1"/>
</dbReference>
<organism evidence="4 5">
    <name type="scientific">Aliterella atlantica CENA595</name>
    <dbReference type="NCBI Taxonomy" id="1618023"/>
    <lineage>
        <taxon>Bacteria</taxon>
        <taxon>Bacillati</taxon>
        <taxon>Cyanobacteriota</taxon>
        <taxon>Cyanophyceae</taxon>
        <taxon>Chroococcidiopsidales</taxon>
        <taxon>Aliterellaceae</taxon>
        <taxon>Aliterella</taxon>
    </lineage>
</organism>
<name>A0A0D8ZNA5_9CYAN</name>
<dbReference type="RefSeq" id="WP_045056247.1">
    <property type="nucleotide sequence ID" value="NZ_CAWMDP010000018.1"/>
</dbReference>
<dbReference type="OrthoDB" id="9803619at2"/>
<dbReference type="InterPro" id="IPR023023">
    <property type="entry name" value="dNTPase_2"/>
</dbReference>
<dbReference type="SMART" id="SM00471">
    <property type="entry name" value="HDc"/>
    <property type="match status" value="1"/>
</dbReference>
<dbReference type="InterPro" id="IPR050135">
    <property type="entry name" value="dGTPase-like"/>
</dbReference>
<dbReference type="STRING" id="1618023.UH38_18880"/>
<dbReference type="InterPro" id="IPR026875">
    <property type="entry name" value="PHydrolase_assoc_dom"/>
</dbReference>
<dbReference type="Pfam" id="PF13286">
    <property type="entry name" value="HD_assoc"/>
    <property type="match status" value="1"/>
</dbReference>
<comment type="similarity">
    <text evidence="2">Belongs to the dGTPase family. Type 2 subfamily.</text>
</comment>
<dbReference type="PANTHER" id="PTHR11373:SF40">
    <property type="entry name" value="DEOXYGUANOSINETRIPHOSPHATE TRIPHOSPHOHYDROLASE-LIKE PROTEIN 2"/>
    <property type="match status" value="1"/>
</dbReference>
<accession>A0A0D8ZNA5</accession>
<evidence type="ECO:0000259" key="3">
    <source>
        <dbReference type="PROSITE" id="PS51831"/>
    </source>
</evidence>
<keyword evidence="5" id="KW-1185">Reference proteome</keyword>
<dbReference type="PATRIC" id="fig|1618023.3.peg.1775"/>
<dbReference type="SUPFAM" id="SSF109604">
    <property type="entry name" value="HD-domain/PDEase-like"/>
    <property type="match status" value="1"/>
</dbReference>
<dbReference type="InterPro" id="IPR006261">
    <property type="entry name" value="dGTPase"/>
</dbReference>
<dbReference type="Gene3D" id="1.10.3210.10">
    <property type="entry name" value="Hypothetical protein af1432"/>
    <property type="match status" value="1"/>
</dbReference>
<evidence type="ECO:0000313" key="4">
    <source>
        <dbReference type="EMBL" id="KJH70225.1"/>
    </source>
</evidence>
<keyword evidence="1 2" id="KW-0378">Hydrolase</keyword>
<dbReference type="NCBIfam" id="TIGR01353">
    <property type="entry name" value="dGTP_triPase"/>
    <property type="match status" value="1"/>
</dbReference>
<evidence type="ECO:0000256" key="1">
    <source>
        <dbReference type="ARBA" id="ARBA00022801"/>
    </source>
</evidence>
<proteinExistence type="inferred from homology"/>
<dbReference type="GO" id="GO:0008832">
    <property type="term" value="F:dGTPase activity"/>
    <property type="evidence" value="ECO:0007669"/>
    <property type="project" value="TreeGrafter"/>
</dbReference>
<dbReference type="AlphaFoldDB" id="A0A0D8ZNA5"/>
<dbReference type="InterPro" id="IPR006674">
    <property type="entry name" value="HD_domain"/>
</dbReference>
<dbReference type="EMBL" id="JYON01000025">
    <property type="protein sequence ID" value="KJH70225.1"/>
    <property type="molecule type" value="Genomic_DNA"/>
</dbReference>
<dbReference type="GO" id="GO:0006203">
    <property type="term" value="P:dGTP catabolic process"/>
    <property type="evidence" value="ECO:0007669"/>
    <property type="project" value="TreeGrafter"/>
</dbReference>
<dbReference type="InterPro" id="IPR003607">
    <property type="entry name" value="HD/PDEase_dom"/>
</dbReference>
<feature type="domain" description="HD" evidence="3">
    <location>
        <begin position="73"/>
        <end position="216"/>
    </location>
</feature>
<dbReference type="HAMAP" id="MF_01212">
    <property type="entry name" value="dGTPase_type2"/>
    <property type="match status" value="1"/>
</dbReference>